<reference evidence="1" key="1">
    <citation type="journal article" date="2014" name="Front. Microbiol.">
        <title>High frequency of phylogenetically diverse reductive dehalogenase-homologous genes in deep subseafloor sedimentary metagenomes.</title>
        <authorList>
            <person name="Kawai M."/>
            <person name="Futagami T."/>
            <person name="Toyoda A."/>
            <person name="Takaki Y."/>
            <person name="Nishi S."/>
            <person name="Hori S."/>
            <person name="Arai W."/>
            <person name="Tsubouchi T."/>
            <person name="Morono Y."/>
            <person name="Uchiyama I."/>
            <person name="Ito T."/>
            <person name="Fujiyama A."/>
            <person name="Inagaki F."/>
            <person name="Takami H."/>
        </authorList>
    </citation>
    <scope>NUCLEOTIDE SEQUENCE</scope>
    <source>
        <strain evidence="1">Expedition CK06-06</strain>
    </source>
</reference>
<gene>
    <name evidence="1" type="ORF">S01H4_37913</name>
</gene>
<sequence length="40" mass="4541">SECRISFSRLFNSYSGLPSDTVIKFNMDTILRLAMIASKK</sequence>
<dbReference type="EMBL" id="BART01020400">
    <property type="protein sequence ID" value="GAH03574.1"/>
    <property type="molecule type" value="Genomic_DNA"/>
</dbReference>
<evidence type="ECO:0008006" key="2">
    <source>
        <dbReference type="Google" id="ProtNLM"/>
    </source>
</evidence>
<comment type="caution">
    <text evidence="1">The sequence shown here is derived from an EMBL/GenBank/DDBJ whole genome shotgun (WGS) entry which is preliminary data.</text>
</comment>
<accession>X1DEV5</accession>
<feature type="non-terminal residue" evidence="1">
    <location>
        <position position="1"/>
    </location>
</feature>
<proteinExistence type="predicted"/>
<protein>
    <recommendedName>
        <fullName evidence="2">HTH araC/xylS-type domain-containing protein</fullName>
    </recommendedName>
</protein>
<dbReference type="AlphaFoldDB" id="X1DEV5"/>
<evidence type="ECO:0000313" key="1">
    <source>
        <dbReference type="EMBL" id="GAH03574.1"/>
    </source>
</evidence>
<name>X1DEV5_9ZZZZ</name>
<organism evidence="1">
    <name type="scientific">marine sediment metagenome</name>
    <dbReference type="NCBI Taxonomy" id="412755"/>
    <lineage>
        <taxon>unclassified sequences</taxon>
        <taxon>metagenomes</taxon>
        <taxon>ecological metagenomes</taxon>
    </lineage>
</organism>